<reference evidence="1 2" key="1">
    <citation type="journal article" date="2019" name="Int. J. Syst. Evol. Microbiol.">
        <title>The Global Catalogue of Microorganisms (GCM) 10K type strain sequencing project: providing services to taxonomists for standard genome sequencing and annotation.</title>
        <authorList>
            <consortium name="The Broad Institute Genomics Platform"/>
            <consortium name="The Broad Institute Genome Sequencing Center for Infectious Disease"/>
            <person name="Wu L."/>
            <person name="Ma J."/>
        </authorList>
    </citation>
    <scope>NUCLEOTIDE SEQUENCE [LARGE SCALE GENOMIC DNA]</scope>
    <source>
        <strain evidence="1 2">JCM 13004</strain>
    </source>
</reference>
<dbReference type="Proteomes" id="UP001500037">
    <property type="component" value="Unassembled WGS sequence"/>
</dbReference>
<evidence type="ECO:0000313" key="1">
    <source>
        <dbReference type="EMBL" id="GAA1247556.1"/>
    </source>
</evidence>
<protein>
    <submittedName>
        <fullName evidence="1">Uncharacterized protein</fullName>
    </submittedName>
</protein>
<gene>
    <name evidence="1" type="ORF">GCM10009665_43140</name>
</gene>
<organism evidence="1 2">
    <name type="scientific">Kitasatospora nipponensis</name>
    <dbReference type="NCBI Taxonomy" id="258049"/>
    <lineage>
        <taxon>Bacteria</taxon>
        <taxon>Bacillati</taxon>
        <taxon>Actinomycetota</taxon>
        <taxon>Actinomycetes</taxon>
        <taxon>Kitasatosporales</taxon>
        <taxon>Streptomycetaceae</taxon>
        <taxon>Kitasatospora</taxon>
    </lineage>
</organism>
<evidence type="ECO:0000313" key="2">
    <source>
        <dbReference type="Proteomes" id="UP001500037"/>
    </source>
</evidence>
<dbReference type="EMBL" id="BAAALF010000080">
    <property type="protein sequence ID" value="GAA1247556.1"/>
    <property type="molecule type" value="Genomic_DNA"/>
</dbReference>
<dbReference type="RefSeq" id="WP_344443498.1">
    <property type="nucleotide sequence ID" value="NZ_BAAALF010000080.1"/>
</dbReference>
<sequence>MLPSHSPVQVPGALLGEADPDTLDALLDSSRRMGLFWPVLATGPEPVSRAVGSISVPARTRDLVAGMAEFGL</sequence>
<name>A0ABN1WE83_9ACTN</name>
<keyword evidence="2" id="KW-1185">Reference proteome</keyword>
<proteinExistence type="predicted"/>
<comment type="caution">
    <text evidence="1">The sequence shown here is derived from an EMBL/GenBank/DDBJ whole genome shotgun (WGS) entry which is preliminary data.</text>
</comment>
<accession>A0ABN1WE83</accession>